<sequence length="218" mass="25052">MKTAEQIWKEYCDGNTAFPTTDFLHQIAFILKNRPEVLGAIVKAFLDKKPNYIYHPRIGADIEVTFLPKEVYICRNETDIMLAKSEFVHFLDGVDKVYSDILPLGTLVEIDKEQLSQELVVSLLGDEPLYVMIMGRKVVFDGAYVDYLAQFWPLGLQAELPPMAIHKTMIKRIIAQGYAESEKESSYVGQLREILMKTDIPSHFYLRLQEELDDENQA</sequence>
<dbReference type="InterPro" id="IPR025233">
    <property type="entry name" value="DUF4176"/>
</dbReference>
<accession>A0A1X1J5I0</accession>
<reference evidence="1 2" key="1">
    <citation type="journal article" date="2016" name="Eur. J. Clin. Microbiol. Infect. Dis.">
        <title>Whole genome sequencing as a tool for phylogenetic analysis of clinical strains of Mitis group streptococci.</title>
        <authorList>
            <person name="Rasmussen L.H."/>
            <person name="Dargis R."/>
            <person name="Hojholt K."/>
            <person name="Christensen J.J."/>
            <person name="Skovgaard O."/>
            <person name="Justesen U.S."/>
            <person name="Rosenvinge F.S."/>
            <person name="Moser C."/>
            <person name="Lukjancenko O."/>
            <person name="Rasmussen S."/>
            <person name="Nielsen X.C."/>
        </authorList>
    </citation>
    <scope>NUCLEOTIDE SEQUENCE [LARGE SCALE GENOMIC DNA]</scope>
    <source>
        <strain evidence="1 2">RH_13585_10</strain>
    </source>
</reference>
<evidence type="ECO:0008006" key="3">
    <source>
        <dbReference type="Google" id="ProtNLM"/>
    </source>
</evidence>
<dbReference type="Proteomes" id="UP000193064">
    <property type="component" value="Unassembled WGS sequence"/>
</dbReference>
<evidence type="ECO:0000313" key="2">
    <source>
        <dbReference type="Proteomes" id="UP000193064"/>
    </source>
</evidence>
<dbReference type="RefSeq" id="WP_084948598.1">
    <property type="nucleotide sequence ID" value="NZ_NCVA01000041.1"/>
</dbReference>
<dbReference type="Pfam" id="PF13780">
    <property type="entry name" value="DUF4176"/>
    <property type="match status" value="1"/>
</dbReference>
<organism evidence="1 2">
    <name type="scientific">Streptococcus oralis subsp. dentisani</name>
    <dbReference type="NCBI Taxonomy" id="1458253"/>
    <lineage>
        <taxon>Bacteria</taxon>
        <taxon>Bacillati</taxon>
        <taxon>Bacillota</taxon>
        <taxon>Bacilli</taxon>
        <taxon>Lactobacillales</taxon>
        <taxon>Streptococcaceae</taxon>
        <taxon>Streptococcus</taxon>
    </lineage>
</organism>
<gene>
    <name evidence="1" type="ORF">B7705_06705</name>
</gene>
<evidence type="ECO:0000313" key="1">
    <source>
        <dbReference type="EMBL" id="ORO80590.1"/>
    </source>
</evidence>
<protein>
    <recommendedName>
        <fullName evidence="3">DUF4176 domain-containing protein</fullName>
    </recommendedName>
</protein>
<name>A0A1X1J5I0_STROR</name>
<dbReference type="EMBL" id="NCVA01000041">
    <property type="protein sequence ID" value="ORO80590.1"/>
    <property type="molecule type" value="Genomic_DNA"/>
</dbReference>
<proteinExistence type="predicted"/>
<dbReference type="AlphaFoldDB" id="A0A1X1J5I0"/>
<comment type="caution">
    <text evidence="1">The sequence shown here is derived from an EMBL/GenBank/DDBJ whole genome shotgun (WGS) entry which is preliminary data.</text>
</comment>